<organism evidence="9 10">
    <name type="scientific">Novosphingobium capsulatum</name>
    <dbReference type="NCBI Taxonomy" id="13688"/>
    <lineage>
        <taxon>Bacteria</taxon>
        <taxon>Pseudomonadati</taxon>
        <taxon>Pseudomonadota</taxon>
        <taxon>Alphaproteobacteria</taxon>
        <taxon>Sphingomonadales</taxon>
        <taxon>Sphingomonadaceae</taxon>
        <taxon>Novosphingobium</taxon>
    </lineage>
</organism>
<dbReference type="InterPro" id="IPR015943">
    <property type="entry name" value="WD40/YVTN_repeat-like_dom_sf"/>
</dbReference>
<feature type="signal peptide" evidence="8">
    <location>
        <begin position="1"/>
        <end position="34"/>
    </location>
</feature>
<comment type="caution">
    <text evidence="9">The sequence shown here is derived from an EMBL/GenBank/DDBJ whole genome shotgun (WGS) entry which is preliminary data.</text>
</comment>
<dbReference type="Pfam" id="PF06433">
    <property type="entry name" value="Me-amine-dh_H"/>
    <property type="match status" value="1"/>
</dbReference>
<sequence>MTFAAIKGRFLATATLAVALAGGLPGALAPSAMAAPVAAPIASVESEQSDVAQLTPPKTSWFFINGGFTSNSSVIYDTVSGKLVGHVETPQLTDLALDPAGKFYYVSSTLWTKGLRGTRQDYVSVFDSVDLKLQADIAMPGRLLVGGRMNNFVVSPDGKFGYVYNMSPASSVNVIDLAARKFVKTVELPGCASLVPVPGVGLSALCSDGSLATLSLAGGKSQITRSDPFFSATDDPIFDNFEVDRGHNQIVMLSYTGKVYTATLGAKPVIAAPFSLQEAAGVPAGSAAPNQVNWYPGGVQQMALHRATGQVYILMHMGEFWSHRAGASEVWQLDLASHKVVKRMAVPGEPRMIAVTQEAAPHLVFAGEDETVYVYDLATGKQAWKLDHAGNGVITVAQPQ</sequence>
<dbReference type="Gene3D" id="2.130.10.10">
    <property type="entry name" value="YVTN repeat-like/Quinoprotein amine dehydrogenase"/>
    <property type="match status" value="1"/>
</dbReference>
<evidence type="ECO:0000256" key="5">
    <source>
        <dbReference type="ARBA" id="ARBA00022764"/>
    </source>
</evidence>
<evidence type="ECO:0000256" key="7">
    <source>
        <dbReference type="ARBA" id="ARBA00023002"/>
    </source>
</evidence>
<evidence type="ECO:0000256" key="2">
    <source>
        <dbReference type="ARBA" id="ARBA00010548"/>
    </source>
</evidence>
<accession>A0ABU1MIU4</accession>
<reference evidence="9 10" key="1">
    <citation type="submission" date="2023-07" db="EMBL/GenBank/DDBJ databases">
        <title>Sorghum-associated microbial communities from plants grown in Nebraska, USA.</title>
        <authorList>
            <person name="Schachtman D."/>
        </authorList>
    </citation>
    <scope>NUCLEOTIDE SEQUENCE [LARGE SCALE GENOMIC DNA]</scope>
    <source>
        <strain evidence="9 10">DS1027</strain>
    </source>
</reference>
<keyword evidence="4 8" id="KW-0732">Signal</keyword>
<dbReference type="EMBL" id="JAVDRD010000002">
    <property type="protein sequence ID" value="MDR6510271.1"/>
    <property type="molecule type" value="Genomic_DNA"/>
</dbReference>
<proteinExistence type="inferred from homology"/>
<evidence type="ECO:0000256" key="3">
    <source>
        <dbReference type="ARBA" id="ARBA00022448"/>
    </source>
</evidence>
<evidence type="ECO:0000313" key="10">
    <source>
        <dbReference type="Proteomes" id="UP001184150"/>
    </source>
</evidence>
<gene>
    <name evidence="9" type="ORF">J2792_001131</name>
</gene>
<dbReference type="PANTHER" id="PTHR47197">
    <property type="entry name" value="PROTEIN NIRF"/>
    <property type="match status" value="1"/>
</dbReference>
<keyword evidence="5" id="KW-0574">Periplasm</keyword>
<comment type="subcellular location">
    <subcellularLocation>
        <location evidence="1">Periplasm</location>
    </subcellularLocation>
</comment>
<evidence type="ECO:0000256" key="1">
    <source>
        <dbReference type="ARBA" id="ARBA00004418"/>
    </source>
</evidence>
<keyword evidence="3" id="KW-0813">Transport</keyword>
<dbReference type="GO" id="GO:0052876">
    <property type="term" value="F:methylamine dehydrogenase (amicyanin) activity"/>
    <property type="evidence" value="ECO:0007669"/>
    <property type="project" value="UniProtKB-EC"/>
</dbReference>
<keyword evidence="10" id="KW-1185">Reference proteome</keyword>
<dbReference type="EC" id="1.4.9.1" evidence="9"/>
<comment type="similarity">
    <text evidence="2">Belongs to the aromatic amine dehydrogenase heavy chain family.</text>
</comment>
<evidence type="ECO:0000313" key="9">
    <source>
        <dbReference type="EMBL" id="MDR6510271.1"/>
    </source>
</evidence>
<name>A0ABU1MIU4_9SPHN</name>
<evidence type="ECO:0000256" key="6">
    <source>
        <dbReference type="ARBA" id="ARBA00022982"/>
    </source>
</evidence>
<dbReference type="Proteomes" id="UP001184150">
    <property type="component" value="Unassembled WGS sequence"/>
</dbReference>
<keyword evidence="7 9" id="KW-0560">Oxidoreductase</keyword>
<protein>
    <submittedName>
        <fullName evidence="9">Methylamine dehydrogenase heavy chain</fullName>
        <ecNumber evidence="9">1.4.9.1</ecNumber>
    </submittedName>
</protein>
<dbReference type="RefSeq" id="WP_309804615.1">
    <property type="nucleotide sequence ID" value="NZ_JAVDRD010000002.1"/>
</dbReference>
<evidence type="ECO:0000256" key="4">
    <source>
        <dbReference type="ARBA" id="ARBA00022729"/>
    </source>
</evidence>
<keyword evidence="6" id="KW-0249">Electron transport</keyword>
<feature type="chain" id="PRO_5046039989" evidence="8">
    <location>
        <begin position="35"/>
        <end position="400"/>
    </location>
</feature>
<dbReference type="InterPro" id="IPR009451">
    <property type="entry name" value="Metamine_DH_Hvc"/>
</dbReference>
<dbReference type="InterPro" id="IPR051200">
    <property type="entry name" value="Host-pathogen_enzymatic-act"/>
</dbReference>
<evidence type="ECO:0000256" key="8">
    <source>
        <dbReference type="SAM" id="SignalP"/>
    </source>
</evidence>
<dbReference type="SUPFAM" id="SSF50969">
    <property type="entry name" value="YVTN repeat-like/Quinoprotein amine dehydrogenase"/>
    <property type="match status" value="1"/>
</dbReference>
<dbReference type="InterPro" id="IPR011044">
    <property type="entry name" value="Quino_amine_DH_bsu"/>
</dbReference>
<dbReference type="PANTHER" id="PTHR47197:SF3">
    <property type="entry name" value="DIHYDRO-HEME D1 DEHYDROGENASE"/>
    <property type="match status" value="1"/>
</dbReference>